<evidence type="ECO:0000313" key="2">
    <source>
        <dbReference type="EMBL" id="GCD12218.1"/>
    </source>
</evidence>
<comment type="caution">
    <text evidence="2">The sequence shown here is derived from an EMBL/GenBank/DDBJ whole genome shotgun (WGS) entry which is preliminary data.</text>
</comment>
<keyword evidence="3" id="KW-1185">Reference proteome</keyword>
<feature type="domain" description="HTH cro/C1-type" evidence="1">
    <location>
        <begin position="28"/>
        <end position="57"/>
    </location>
</feature>
<dbReference type="InterPro" id="IPR010982">
    <property type="entry name" value="Lambda_DNA-bd_dom_sf"/>
</dbReference>
<organism evidence="2 3">
    <name type="scientific">Clostridium tagluense</name>
    <dbReference type="NCBI Taxonomy" id="360422"/>
    <lineage>
        <taxon>Bacteria</taxon>
        <taxon>Bacillati</taxon>
        <taxon>Bacillota</taxon>
        <taxon>Clostridia</taxon>
        <taxon>Eubacteriales</taxon>
        <taxon>Clostridiaceae</taxon>
        <taxon>Clostridium</taxon>
    </lineage>
</organism>
<accession>A0A401URW4</accession>
<dbReference type="InterPro" id="IPR001387">
    <property type="entry name" value="Cro/C1-type_HTH"/>
</dbReference>
<dbReference type="EMBL" id="BHYK01000028">
    <property type="protein sequence ID" value="GCD12218.1"/>
    <property type="molecule type" value="Genomic_DNA"/>
</dbReference>
<dbReference type="SUPFAM" id="SSF47413">
    <property type="entry name" value="lambda repressor-like DNA-binding domains"/>
    <property type="match status" value="1"/>
</dbReference>
<proteinExistence type="predicted"/>
<evidence type="ECO:0000259" key="1">
    <source>
        <dbReference type="PROSITE" id="PS50943"/>
    </source>
</evidence>
<dbReference type="AlphaFoldDB" id="A0A401URW4"/>
<name>A0A401URW4_9CLOT</name>
<dbReference type="Proteomes" id="UP000287872">
    <property type="component" value="Unassembled WGS sequence"/>
</dbReference>
<reference evidence="2 3" key="1">
    <citation type="submission" date="2018-11" db="EMBL/GenBank/DDBJ databases">
        <title>Genome sequencing and assembly of Clostridium tagluense strain A121.</title>
        <authorList>
            <person name="Murakami T."/>
            <person name="Segawa T."/>
            <person name="Shcherbakova V.A."/>
            <person name="Mori H."/>
            <person name="Yoshimura Y."/>
        </authorList>
    </citation>
    <scope>NUCLEOTIDE SEQUENCE [LARGE SCALE GENOMIC DNA]</scope>
    <source>
        <strain evidence="2 3">A121</strain>
    </source>
</reference>
<sequence length="79" mass="8839">MNLKEFRDSRGSQRKFVVANIGICGKHLNDVEAGRVNLTDNVATKLSQFYNVSVDTIKKMYEEGKNETNRDTKKASAAS</sequence>
<evidence type="ECO:0000313" key="3">
    <source>
        <dbReference type="Proteomes" id="UP000287872"/>
    </source>
</evidence>
<dbReference type="OrthoDB" id="2067664at2"/>
<dbReference type="CDD" id="cd00093">
    <property type="entry name" value="HTH_XRE"/>
    <property type="match status" value="1"/>
</dbReference>
<dbReference type="PROSITE" id="PS50943">
    <property type="entry name" value="HTH_CROC1"/>
    <property type="match status" value="1"/>
</dbReference>
<protein>
    <recommendedName>
        <fullName evidence="1">HTH cro/C1-type domain-containing protein</fullName>
    </recommendedName>
</protein>
<dbReference type="Gene3D" id="1.10.260.40">
    <property type="entry name" value="lambda repressor-like DNA-binding domains"/>
    <property type="match status" value="1"/>
</dbReference>
<dbReference type="RefSeq" id="WP_125004733.1">
    <property type="nucleotide sequence ID" value="NZ_BHYK01000028.1"/>
</dbReference>
<gene>
    <name evidence="2" type="ORF">Ctaglu_38410</name>
</gene>
<dbReference type="GO" id="GO:0003677">
    <property type="term" value="F:DNA binding"/>
    <property type="evidence" value="ECO:0007669"/>
    <property type="project" value="InterPro"/>
</dbReference>